<comment type="caution">
    <text evidence="9">The sequence shown here is derived from an EMBL/GenBank/DDBJ whole genome shotgun (WGS) entry which is preliminary data.</text>
</comment>
<dbReference type="PROSITE" id="PS50923">
    <property type="entry name" value="SUSHI"/>
    <property type="match status" value="10"/>
</dbReference>
<evidence type="ECO:0000256" key="2">
    <source>
        <dbReference type="ARBA" id="ARBA00022729"/>
    </source>
</evidence>
<dbReference type="InterPro" id="IPR000436">
    <property type="entry name" value="Sushi_SCR_CCP_dom"/>
</dbReference>
<feature type="disulfide bond" evidence="6">
    <location>
        <begin position="561"/>
        <end position="588"/>
    </location>
</feature>
<dbReference type="Gene3D" id="2.10.70.10">
    <property type="entry name" value="Complement Module, domain 1"/>
    <property type="match status" value="10"/>
</dbReference>
<sequence length="692" mass="76126">AAALGSLLTAALVVTVHSHCPAPPRSPSAEPQELLLGSEEFAPGYRLEFVCRPGYARKPRTVNFLRCEESGAWSGPAEICVPKSCSNPGEPDNGKLVLPAAFTLGSAVNFTCNSGYRLIGPSAIECVLRNDVVMWNRDIPTCQAIPCEPPPEIANGKHSGINKEHFEYGDSVTYRCHSPRWGQRPFSLVGEASIFCTTRDNLNGVWSSPAPECKVVTCEQPRVENGKLLSRYRSHYTFGDTVLFECDFRYSLSSSTASACVDNNVWEPPLPLCQRSSCDDPPDVRNAVKAKLAGNLFPVDTVVTYECLQGHQFSMGQATWNISCLQGFVWSERPPPCQRIPCPDLHIPNGKPLHSWLVKESYVYGDSLEVTCTEGFVFKSRGSSGSIILSCGSDGAWDPAVPECILEPRCPKPDIPHGKEVYKRRSDYKVGTEVELECEEGFRLVGPETITCGADLSWEPALPFCDKACGPPPEIPFGENSGGISKRIPYGTKVTYRCLEGLSLIGNESIYCTSQDGKNMEWSGPAPECRAVRCPRPVVQRGRMTPQTFTFPYGLLLQFSCDPGFGLRGAAQSQCRADGTWDPPVPTCQPVRCPQLPKQEDVVVHFNKLFYEVNETVTFTCKRNGYPGTPSKTTCSADGTWKPPPACKKPDVCERILQNKAAFQCGIPLPDLKTLLEVQKLYLEIQKLEKEL</sequence>
<evidence type="ECO:0000256" key="5">
    <source>
        <dbReference type="ARBA" id="ARBA00023180"/>
    </source>
</evidence>
<keyword evidence="1 6" id="KW-0768">Sushi</keyword>
<feature type="chain" id="PRO_5029664175" evidence="7">
    <location>
        <begin position="19"/>
        <end position="692"/>
    </location>
</feature>
<dbReference type="Gene3D" id="1.20.5.3730">
    <property type="match status" value="1"/>
</dbReference>
<dbReference type="AlphaFoldDB" id="A0A7L2KT39"/>
<feature type="disulfide bond" evidence="6">
    <location>
        <begin position="246"/>
        <end position="273"/>
    </location>
</feature>
<dbReference type="OrthoDB" id="8961654at2759"/>
<keyword evidence="3" id="KW-0677">Repeat</keyword>
<dbReference type="FunFam" id="2.10.70.10:FF:000014">
    <property type="entry name" value="Membrane cofactor protein"/>
    <property type="match status" value="3"/>
</dbReference>
<dbReference type="InterPro" id="IPR050350">
    <property type="entry name" value="Compl-Cell_Adhes-Reg"/>
</dbReference>
<dbReference type="Pfam" id="PF00084">
    <property type="entry name" value="Sushi"/>
    <property type="match status" value="10"/>
</dbReference>
<keyword evidence="4 6" id="KW-1015">Disulfide bond</keyword>
<accession>A0A7L2KT39</accession>
<dbReference type="Proteomes" id="UP000549157">
    <property type="component" value="Unassembled WGS sequence"/>
</dbReference>
<feature type="domain" description="Sushi" evidence="8">
    <location>
        <begin position="408"/>
        <end position="467"/>
    </location>
</feature>
<feature type="domain" description="Sushi" evidence="8">
    <location>
        <begin position="591"/>
        <end position="649"/>
    </location>
</feature>
<proteinExistence type="predicted"/>
<dbReference type="CDD" id="cd00033">
    <property type="entry name" value="CCP"/>
    <property type="match status" value="10"/>
</dbReference>
<comment type="caution">
    <text evidence="6">Lacks conserved residue(s) required for the propagation of feature annotation.</text>
</comment>
<feature type="domain" description="Sushi" evidence="8">
    <location>
        <begin position="532"/>
        <end position="590"/>
    </location>
</feature>
<feature type="domain" description="Sushi" evidence="8">
    <location>
        <begin position="145"/>
        <end position="215"/>
    </location>
</feature>
<feature type="non-terminal residue" evidence="9">
    <location>
        <position position="692"/>
    </location>
</feature>
<feature type="disulfide bond" evidence="6">
    <location>
        <begin position="438"/>
        <end position="465"/>
    </location>
</feature>
<name>A0A7L2KT39_9PASS</name>
<evidence type="ECO:0000259" key="8">
    <source>
        <dbReference type="PROSITE" id="PS50923"/>
    </source>
</evidence>
<feature type="non-terminal residue" evidence="9">
    <location>
        <position position="1"/>
    </location>
</feature>
<dbReference type="EMBL" id="VWYL01021616">
    <property type="protein sequence ID" value="NXR38487.1"/>
    <property type="molecule type" value="Genomic_DNA"/>
</dbReference>
<organism evidence="9 10">
    <name type="scientific">Zosterops hypoxanthus</name>
    <dbReference type="NCBI Taxonomy" id="2485327"/>
    <lineage>
        <taxon>Eukaryota</taxon>
        <taxon>Metazoa</taxon>
        <taxon>Chordata</taxon>
        <taxon>Craniata</taxon>
        <taxon>Vertebrata</taxon>
        <taxon>Euteleostomi</taxon>
        <taxon>Archelosauria</taxon>
        <taxon>Archosauria</taxon>
        <taxon>Dinosauria</taxon>
        <taxon>Saurischia</taxon>
        <taxon>Theropoda</taxon>
        <taxon>Coelurosauria</taxon>
        <taxon>Aves</taxon>
        <taxon>Neognathae</taxon>
        <taxon>Neoaves</taxon>
        <taxon>Telluraves</taxon>
        <taxon>Australaves</taxon>
        <taxon>Passeriformes</taxon>
        <taxon>Sylvioidea</taxon>
        <taxon>Zosteropidae</taxon>
        <taxon>Zosterops</taxon>
    </lineage>
</organism>
<keyword evidence="2 7" id="KW-0732">Signal</keyword>
<evidence type="ECO:0000256" key="4">
    <source>
        <dbReference type="ARBA" id="ARBA00023157"/>
    </source>
</evidence>
<keyword evidence="5" id="KW-0325">Glycoprotein</keyword>
<feature type="domain" description="Sushi" evidence="8">
    <location>
        <begin position="468"/>
        <end position="531"/>
    </location>
</feature>
<feature type="domain" description="Sushi" evidence="8">
    <location>
        <begin position="276"/>
        <end position="339"/>
    </location>
</feature>
<keyword evidence="10" id="KW-1185">Reference proteome</keyword>
<dbReference type="PANTHER" id="PTHR19325">
    <property type="entry name" value="COMPLEMENT COMPONENT-RELATED SUSHI DOMAIN-CONTAINING"/>
    <property type="match status" value="1"/>
</dbReference>
<dbReference type="FunFam" id="2.10.70.10:FF:000038">
    <property type="entry name" value="Complement component receptor type 1"/>
    <property type="match status" value="1"/>
</dbReference>
<feature type="signal peptide" evidence="7">
    <location>
        <begin position="1"/>
        <end position="18"/>
    </location>
</feature>
<feature type="domain" description="Sushi" evidence="8">
    <location>
        <begin position="83"/>
        <end position="144"/>
    </location>
</feature>
<dbReference type="InterPro" id="IPR035976">
    <property type="entry name" value="Sushi/SCR/CCP_sf"/>
</dbReference>
<reference evidence="9 10" key="1">
    <citation type="submission" date="2019-09" db="EMBL/GenBank/DDBJ databases">
        <title>Bird 10,000 Genomes (B10K) Project - Family phase.</title>
        <authorList>
            <person name="Zhang G."/>
        </authorList>
    </citation>
    <scope>NUCLEOTIDE SEQUENCE [LARGE SCALE GENOMIC DNA]</scope>
    <source>
        <strain evidence="9">B10K-DU-001-36</strain>
        <tissue evidence="9">Muscle</tissue>
    </source>
</reference>
<evidence type="ECO:0000313" key="9">
    <source>
        <dbReference type="EMBL" id="NXR38487.1"/>
    </source>
</evidence>
<protein>
    <submittedName>
        <fullName evidence="9">CR2 protein</fullName>
    </submittedName>
</protein>
<dbReference type="SUPFAM" id="SSF57535">
    <property type="entry name" value="Complement control module/SCR domain"/>
    <property type="match status" value="10"/>
</dbReference>
<evidence type="ECO:0000256" key="1">
    <source>
        <dbReference type="ARBA" id="ARBA00022659"/>
    </source>
</evidence>
<evidence type="ECO:0000256" key="3">
    <source>
        <dbReference type="ARBA" id="ARBA00022737"/>
    </source>
</evidence>
<feature type="domain" description="Sushi" evidence="8">
    <location>
        <begin position="18"/>
        <end position="82"/>
    </location>
</feature>
<evidence type="ECO:0000256" key="7">
    <source>
        <dbReference type="SAM" id="SignalP"/>
    </source>
</evidence>
<dbReference type="SMART" id="SM00032">
    <property type="entry name" value="CCP"/>
    <property type="match status" value="10"/>
</dbReference>
<evidence type="ECO:0000256" key="6">
    <source>
        <dbReference type="PROSITE-ProRule" id="PRU00302"/>
    </source>
</evidence>
<feature type="domain" description="Sushi" evidence="8">
    <location>
        <begin position="216"/>
        <end position="275"/>
    </location>
</feature>
<gene>
    <name evidence="9" type="primary">Cr2_0</name>
    <name evidence="9" type="ORF">ZOSHYP_R01713</name>
</gene>
<feature type="disulfide bond" evidence="6">
    <location>
        <begin position="469"/>
        <end position="512"/>
    </location>
</feature>
<feature type="domain" description="Sushi" evidence="8">
    <location>
        <begin position="340"/>
        <end position="406"/>
    </location>
</feature>
<dbReference type="PANTHER" id="PTHR19325:SF571">
    <property type="entry name" value="SUSHI DOMAIN-CONTAINING PROTEIN"/>
    <property type="match status" value="1"/>
</dbReference>
<evidence type="ECO:0000313" key="10">
    <source>
        <dbReference type="Proteomes" id="UP000549157"/>
    </source>
</evidence>